<comment type="caution">
    <text evidence="1">The sequence shown here is derived from an EMBL/GenBank/DDBJ whole genome shotgun (WGS) entry which is preliminary data.</text>
</comment>
<proteinExistence type="predicted"/>
<reference evidence="2" key="1">
    <citation type="journal article" date="2022" name="Nat. Commun.">
        <title>Chromosome evolution and the genetic basis of agronomically important traits in greater yam.</title>
        <authorList>
            <person name="Bredeson J.V."/>
            <person name="Lyons J.B."/>
            <person name="Oniyinde I.O."/>
            <person name="Okereke N.R."/>
            <person name="Kolade O."/>
            <person name="Nnabue I."/>
            <person name="Nwadili C.O."/>
            <person name="Hribova E."/>
            <person name="Parker M."/>
            <person name="Nwogha J."/>
            <person name="Shu S."/>
            <person name="Carlson J."/>
            <person name="Kariba R."/>
            <person name="Muthemba S."/>
            <person name="Knop K."/>
            <person name="Barton G.J."/>
            <person name="Sherwood A.V."/>
            <person name="Lopez-Montes A."/>
            <person name="Asiedu R."/>
            <person name="Jamnadass R."/>
            <person name="Muchugi A."/>
            <person name="Goodstein D."/>
            <person name="Egesi C.N."/>
            <person name="Featherston J."/>
            <person name="Asfaw A."/>
            <person name="Simpson G.G."/>
            <person name="Dolezel J."/>
            <person name="Hendre P.S."/>
            <person name="Van Deynze A."/>
            <person name="Kumar P.L."/>
            <person name="Obidiegwu J.E."/>
            <person name="Bhattacharjee R."/>
            <person name="Rokhsar D.S."/>
        </authorList>
    </citation>
    <scope>NUCLEOTIDE SEQUENCE [LARGE SCALE GENOMIC DNA]</scope>
    <source>
        <strain evidence="2">cv. TDa95/00328</strain>
    </source>
</reference>
<name>A0ACB7WMJ1_DIOAL</name>
<dbReference type="Proteomes" id="UP000827976">
    <property type="component" value="Chromosome 3"/>
</dbReference>
<evidence type="ECO:0000313" key="1">
    <source>
        <dbReference type="EMBL" id="KAH7689221.1"/>
    </source>
</evidence>
<keyword evidence="2" id="KW-1185">Reference proteome</keyword>
<organism evidence="1 2">
    <name type="scientific">Dioscorea alata</name>
    <name type="common">Purple yam</name>
    <dbReference type="NCBI Taxonomy" id="55571"/>
    <lineage>
        <taxon>Eukaryota</taxon>
        <taxon>Viridiplantae</taxon>
        <taxon>Streptophyta</taxon>
        <taxon>Embryophyta</taxon>
        <taxon>Tracheophyta</taxon>
        <taxon>Spermatophyta</taxon>
        <taxon>Magnoliopsida</taxon>
        <taxon>Liliopsida</taxon>
        <taxon>Dioscoreales</taxon>
        <taxon>Dioscoreaceae</taxon>
        <taxon>Dioscorea</taxon>
    </lineage>
</organism>
<evidence type="ECO:0000313" key="2">
    <source>
        <dbReference type="Proteomes" id="UP000827976"/>
    </source>
</evidence>
<sequence>MVDSFCIGNTSNSSVQYSNTTSLNLVEEELKRNLKGKKFLLVLDDIWSEEWQRLLAPLQSSQAQAIKIIVTCRDPTVSGSIDQENKIILEGIDDGEYWSFFQISAFDRNDPDNYPELHDIGRRIVGKLMGSPLVAKTVGKLLGRELTKNHWNNVLENDLWKLKSDAHDIMPALALSYYHLPSHLQSCFAFCSVLPNNNLDPYYDMDTVISMWRANGYLSESISSKTVNDMGKEFFHELQARCFFNGHAGCTKFLKMHDLMRDLCQLVSHGETCIYESGRDKKISKNVRHLCVNDGLTDLGVLSEANNLRTLLLLQGANGMSTFINHESFNRIRVLMISDSNMQEFPDAIP</sequence>
<accession>A0ACB7WMJ1</accession>
<dbReference type="EMBL" id="CM037013">
    <property type="protein sequence ID" value="KAH7689221.1"/>
    <property type="molecule type" value="Genomic_DNA"/>
</dbReference>
<keyword evidence="1" id="KW-0378">Hydrolase</keyword>
<gene>
    <name evidence="1" type="ORF">IHE45_03G082400</name>
</gene>
<protein>
    <submittedName>
        <fullName evidence="1">P-loop containing nucleoside triphosphate hydrolase protein</fullName>
    </submittedName>
</protein>